<proteinExistence type="predicted"/>
<comment type="caution">
    <text evidence="2">The sequence shown here is derived from an EMBL/GenBank/DDBJ whole genome shotgun (WGS) entry which is preliminary data.</text>
</comment>
<sequence>MEENKRQRKNDFISTVVFKSITLYASRGSLWSRTGVGNRIDCDASNMTPVLKINNSFKPSLQRLLKDSSYMFDIDRYIKAVSNPLSPSELEFQDIQFFSRTGKDEVLIQLVHSEDIEKEVFDTILDGIMNKIDDYEEKDHLLQYDLCVPLIQYYEYKNSLKTYFHLVYPSASFSFQQIAGIKIVSTSLSLSLTNKEKYTYKFQTGYVTMDQKKRILPLKISDKHILKYPLVGVWASGIRGDLYQNPQVLCSFIRFIESQTVHERISPCPSTNTFLFVYFSPKPYFYEVSTQGKSSWKLVSKPMKANSVYVRFTEDDTSLLAHTGRTKKNMTISTSSSEGKYSKTRTSFESDTTEKMILKHNVMLKNLEKQINDLQNVLSEPRYSNAETNTTSVFNYSKDSAMRFSNRRQSAAVRETRESMPVINPLQNSCNYEMKSMKSDATIAVPRIIYKPDSDSDDEDYELNFIA</sequence>
<dbReference type="GO" id="GO:0071539">
    <property type="term" value="P:protein localization to centrosome"/>
    <property type="evidence" value="ECO:0007669"/>
    <property type="project" value="TreeGrafter"/>
</dbReference>
<dbReference type="OrthoDB" id="303253at2759"/>
<dbReference type="GO" id="GO:0005815">
    <property type="term" value="C:microtubule organizing center"/>
    <property type="evidence" value="ECO:0007669"/>
    <property type="project" value="TreeGrafter"/>
</dbReference>
<dbReference type="InterPro" id="IPR026123">
    <property type="entry name" value="STIL"/>
</dbReference>
<evidence type="ECO:0000313" key="3">
    <source>
        <dbReference type="Proteomes" id="UP000187209"/>
    </source>
</evidence>
<dbReference type="PANTHER" id="PTHR15128:SF0">
    <property type="entry name" value="SCL-INTERRUPTING LOCUS PROTEIN"/>
    <property type="match status" value="1"/>
</dbReference>
<evidence type="ECO:0000259" key="1">
    <source>
        <dbReference type="Pfam" id="PF15253"/>
    </source>
</evidence>
<dbReference type="InterPro" id="IPR057731">
    <property type="entry name" value="STIL_N"/>
</dbReference>
<dbReference type="Pfam" id="PF15253">
    <property type="entry name" value="STIL_N"/>
    <property type="match status" value="1"/>
</dbReference>
<dbReference type="GO" id="GO:0031023">
    <property type="term" value="P:microtubule organizing center organization"/>
    <property type="evidence" value="ECO:0007669"/>
    <property type="project" value="TreeGrafter"/>
</dbReference>
<dbReference type="Proteomes" id="UP000187209">
    <property type="component" value="Unassembled WGS sequence"/>
</dbReference>
<feature type="domain" description="STIL N-terminal" evidence="1">
    <location>
        <begin position="159"/>
        <end position="294"/>
    </location>
</feature>
<organism evidence="2 3">
    <name type="scientific">Stentor coeruleus</name>
    <dbReference type="NCBI Taxonomy" id="5963"/>
    <lineage>
        <taxon>Eukaryota</taxon>
        <taxon>Sar</taxon>
        <taxon>Alveolata</taxon>
        <taxon>Ciliophora</taxon>
        <taxon>Postciliodesmatophora</taxon>
        <taxon>Heterotrichea</taxon>
        <taxon>Heterotrichida</taxon>
        <taxon>Stentoridae</taxon>
        <taxon>Stentor</taxon>
    </lineage>
</organism>
<accession>A0A1R2C2Y5</accession>
<dbReference type="GO" id="GO:0007224">
    <property type="term" value="P:smoothened signaling pathway"/>
    <property type="evidence" value="ECO:0007669"/>
    <property type="project" value="TreeGrafter"/>
</dbReference>
<dbReference type="EMBL" id="MPUH01000307">
    <property type="protein sequence ID" value="OMJ83357.1"/>
    <property type="molecule type" value="Genomic_DNA"/>
</dbReference>
<name>A0A1R2C2Y5_9CILI</name>
<gene>
    <name evidence="2" type="ORF">SteCoe_15761</name>
</gene>
<reference evidence="2 3" key="1">
    <citation type="submission" date="2016-11" db="EMBL/GenBank/DDBJ databases">
        <title>The macronuclear genome of Stentor coeruleus: a giant cell with tiny introns.</title>
        <authorList>
            <person name="Slabodnick M."/>
            <person name="Ruby J.G."/>
            <person name="Reiff S.B."/>
            <person name="Swart E.C."/>
            <person name="Gosai S."/>
            <person name="Prabakaran S."/>
            <person name="Witkowska E."/>
            <person name="Larue G.E."/>
            <person name="Fisher S."/>
            <person name="Freeman R.M."/>
            <person name="Gunawardena J."/>
            <person name="Chu W."/>
            <person name="Stover N.A."/>
            <person name="Gregory B.D."/>
            <person name="Nowacki M."/>
            <person name="Derisi J."/>
            <person name="Roy S.W."/>
            <person name="Marshall W.F."/>
            <person name="Sood P."/>
        </authorList>
    </citation>
    <scope>NUCLEOTIDE SEQUENCE [LARGE SCALE GENOMIC DNA]</scope>
    <source>
        <strain evidence="2">WM001</strain>
    </source>
</reference>
<protein>
    <recommendedName>
        <fullName evidence="1">STIL N-terminal domain-containing protein</fullName>
    </recommendedName>
</protein>
<evidence type="ECO:0000313" key="2">
    <source>
        <dbReference type="EMBL" id="OMJ83357.1"/>
    </source>
</evidence>
<dbReference type="GO" id="GO:0007052">
    <property type="term" value="P:mitotic spindle organization"/>
    <property type="evidence" value="ECO:0007669"/>
    <property type="project" value="TreeGrafter"/>
</dbReference>
<dbReference type="PANTHER" id="PTHR15128">
    <property type="entry name" value="TAL1 SCL INTERRUPTING LOCUS"/>
    <property type="match status" value="1"/>
</dbReference>
<keyword evidence="3" id="KW-1185">Reference proteome</keyword>
<dbReference type="AlphaFoldDB" id="A0A1R2C2Y5"/>